<reference evidence="2 3" key="1">
    <citation type="submission" date="2024-08" db="EMBL/GenBank/DDBJ databases">
        <authorList>
            <person name="Lu H."/>
        </authorList>
    </citation>
    <scope>NUCLEOTIDE SEQUENCE [LARGE SCALE GENOMIC DNA]</scope>
    <source>
        <strain evidence="2 3">BYS180W</strain>
    </source>
</reference>
<proteinExistence type="predicted"/>
<dbReference type="Proteomes" id="UP001606099">
    <property type="component" value="Unassembled WGS sequence"/>
</dbReference>
<evidence type="ECO:0000313" key="3">
    <source>
        <dbReference type="Proteomes" id="UP001606099"/>
    </source>
</evidence>
<evidence type="ECO:0000313" key="2">
    <source>
        <dbReference type="EMBL" id="MFG6449134.1"/>
    </source>
</evidence>
<accession>A0ABW7FXS8</accession>
<gene>
    <name evidence="2" type="ORF">ACG0Z6_12920</name>
</gene>
<protein>
    <submittedName>
        <fullName evidence="2">Acyl carrier protein</fullName>
    </submittedName>
</protein>
<dbReference type="Pfam" id="PF00550">
    <property type="entry name" value="PP-binding"/>
    <property type="match status" value="1"/>
</dbReference>
<feature type="domain" description="Carrier" evidence="1">
    <location>
        <begin position="1"/>
        <end position="81"/>
    </location>
</feature>
<dbReference type="SUPFAM" id="SSF47336">
    <property type="entry name" value="ACP-like"/>
    <property type="match status" value="1"/>
</dbReference>
<dbReference type="InterPro" id="IPR009081">
    <property type="entry name" value="PP-bd_ACP"/>
</dbReference>
<comment type="caution">
    <text evidence="2">The sequence shown here is derived from an EMBL/GenBank/DDBJ whole genome shotgun (WGS) entry which is preliminary data.</text>
</comment>
<dbReference type="PROSITE" id="PS50075">
    <property type="entry name" value="CARRIER"/>
    <property type="match status" value="1"/>
</dbReference>
<dbReference type="RefSeq" id="WP_394462048.1">
    <property type="nucleotide sequence ID" value="NZ_JBIGHZ010000005.1"/>
</dbReference>
<dbReference type="Gene3D" id="1.10.1200.10">
    <property type="entry name" value="ACP-like"/>
    <property type="match status" value="1"/>
</dbReference>
<dbReference type="EMBL" id="JBIGHZ010000005">
    <property type="protein sequence ID" value="MFG6449134.1"/>
    <property type="molecule type" value="Genomic_DNA"/>
</dbReference>
<name>A0ABW7FXS8_9BURK</name>
<keyword evidence="3" id="KW-1185">Reference proteome</keyword>
<dbReference type="InterPro" id="IPR036736">
    <property type="entry name" value="ACP-like_sf"/>
</dbReference>
<evidence type="ECO:0000259" key="1">
    <source>
        <dbReference type="PROSITE" id="PS50075"/>
    </source>
</evidence>
<organism evidence="2 3">
    <name type="scientific">Roseateles rivi</name>
    <dbReference type="NCBI Taxonomy" id="3299028"/>
    <lineage>
        <taxon>Bacteria</taxon>
        <taxon>Pseudomonadati</taxon>
        <taxon>Pseudomonadota</taxon>
        <taxon>Betaproteobacteria</taxon>
        <taxon>Burkholderiales</taxon>
        <taxon>Sphaerotilaceae</taxon>
        <taxon>Roseateles</taxon>
    </lineage>
</organism>
<sequence>MDLFDELRHLLDDVLQLQGRALSFTPDTALLGALPELDSMAVVSLLAALEARYGLNIEVGDLDGSRFATLQALHDFVLQLRQAQR</sequence>